<evidence type="ECO:0000313" key="2">
    <source>
        <dbReference type="EMBL" id="OEL38787.1"/>
    </source>
</evidence>
<name>A0A1E5WN39_9POAL</name>
<evidence type="ECO:0000256" key="1">
    <source>
        <dbReference type="SAM" id="SignalP"/>
    </source>
</evidence>
<keyword evidence="3" id="KW-1185">Reference proteome</keyword>
<accession>A0A1E5WN39</accession>
<keyword evidence="1" id="KW-0732">Signal</keyword>
<reference evidence="2 3" key="1">
    <citation type="submission" date="2016-09" db="EMBL/GenBank/DDBJ databases">
        <title>The draft genome of Dichanthelium oligosanthes: A C3 panicoid grass species.</title>
        <authorList>
            <person name="Studer A.J."/>
            <person name="Schnable J.C."/>
            <person name="Brutnell T.P."/>
        </authorList>
    </citation>
    <scope>NUCLEOTIDE SEQUENCE [LARGE SCALE GENOMIC DNA]</scope>
    <source>
        <strain evidence="3">cv. Kellogg 1175</strain>
        <tissue evidence="2">Leaf</tissue>
    </source>
</reference>
<dbReference type="Proteomes" id="UP000095767">
    <property type="component" value="Unassembled WGS sequence"/>
</dbReference>
<protein>
    <submittedName>
        <fullName evidence="2">Uncharacterized protein</fullName>
    </submittedName>
</protein>
<organism evidence="2 3">
    <name type="scientific">Dichanthelium oligosanthes</name>
    <dbReference type="NCBI Taxonomy" id="888268"/>
    <lineage>
        <taxon>Eukaryota</taxon>
        <taxon>Viridiplantae</taxon>
        <taxon>Streptophyta</taxon>
        <taxon>Embryophyta</taxon>
        <taxon>Tracheophyta</taxon>
        <taxon>Spermatophyta</taxon>
        <taxon>Magnoliopsida</taxon>
        <taxon>Liliopsida</taxon>
        <taxon>Poales</taxon>
        <taxon>Poaceae</taxon>
        <taxon>PACMAD clade</taxon>
        <taxon>Panicoideae</taxon>
        <taxon>Panicodae</taxon>
        <taxon>Paniceae</taxon>
        <taxon>Dichantheliinae</taxon>
        <taxon>Dichanthelium</taxon>
    </lineage>
</organism>
<proteinExistence type="predicted"/>
<dbReference type="EMBL" id="LWDX02000471">
    <property type="protein sequence ID" value="OEL38787.1"/>
    <property type="molecule type" value="Genomic_DNA"/>
</dbReference>
<comment type="caution">
    <text evidence="2">The sequence shown here is derived from an EMBL/GenBank/DDBJ whole genome shotgun (WGS) entry which is preliminary data.</text>
</comment>
<feature type="chain" id="PRO_5009189424" evidence="1">
    <location>
        <begin position="24"/>
        <end position="88"/>
    </location>
</feature>
<dbReference type="AlphaFoldDB" id="A0A1E5WN39"/>
<gene>
    <name evidence="2" type="ORF">BAE44_0000194</name>
</gene>
<sequence>MASDDGTLMALFLLLSQRRACQLQDDEDDNAMAVHMAVEAEARQQRRRHGSVPGRIILDRDHTAGHARIMADYFNDNPVYTYYNFQRQ</sequence>
<feature type="signal peptide" evidence="1">
    <location>
        <begin position="1"/>
        <end position="23"/>
    </location>
</feature>
<evidence type="ECO:0000313" key="3">
    <source>
        <dbReference type="Proteomes" id="UP000095767"/>
    </source>
</evidence>